<organism evidence="4 5">
    <name type="scientific">Aegilops tauschii subsp. strangulata</name>
    <name type="common">Goatgrass</name>
    <dbReference type="NCBI Taxonomy" id="200361"/>
    <lineage>
        <taxon>Eukaryota</taxon>
        <taxon>Viridiplantae</taxon>
        <taxon>Streptophyta</taxon>
        <taxon>Embryophyta</taxon>
        <taxon>Tracheophyta</taxon>
        <taxon>Spermatophyta</taxon>
        <taxon>Magnoliopsida</taxon>
        <taxon>Liliopsida</taxon>
        <taxon>Poales</taxon>
        <taxon>Poaceae</taxon>
        <taxon>BOP clade</taxon>
        <taxon>Pooideae</taxon>
        <taxon>Triticodae</taxon>
        <taxon>Triticeae</taxon>
        <taxon>Triticinae</taxon>
        <taxon>Aegilops</taxon>
    </lineage>
</organism>
<dbReference type="GO" id="GO:0000272">
    <property type="term" value="P:polysaccharide catabolic process"/>
    <property type="evidence" value="ECO:0007669"/>
    <property type="project" value="UniProtKB-ARBA"/>
</dbReference>
<evidence type="ECO:0000256" key="1">
    <source>
        <dbReference type="ARBA" id="ARBA00009743"/>
    </source>
</evidence>
<dbReference type="Gramene" id="AET6Gv20573800.22">
    <property type="protein sequence ID" value="AET6Gv20573800.22"/>
    <property type="gene ID" value="AET6Gv20573800"/>
</dbReference>
<proteinExistence type="inferred from homology"/>
<keyword evidence="5" id="KW-1185">Reference proteome</keyword>
<dbReference type="Gene3D" id="3.20.20.70">
    <property type="entry name" value="Aldolase class I"/>
    <property type="match status" value="1"/>
</dbReference>
<evidence type="ECO:0000313" key="4">
    <source>
        <dbReference type="EnsemblPlants" id="AET6Gv20573800.22"/>
    </source>
</evidence>
<dbReference type="EnsemblPlants" id="AET6Gv20573800.22">
    <property type="protein sequence ID" value="AET6Gv20573800.22"/>
    <property type="gene ID" value="AET6Gv20573800"/>
</dbReference>
<comment type="similarity">
    <text evidence="1">Belongs to the glycosyl hydrolase 27 family.</text>
</comment>
<evidence type="ECO:0008006" key="6">
    <source>
        <dbReference type="Google" id="ProtNLM"/>
    </source>
</evidence>
<dbReference type="PANTHER" id="PTHR11452:SF42">
    <property type="entry name" value="ALPHA-GALACTOSIDASE"/>
    <property type="match status" value="1"/>
</dbReference>
<dbReference type="InterPro" id="IPR013785">
    <property type="entry name" value="Aldolase_TIM"/>
</dbReference>
<reference evidence="5" key="2">
    <citation type="journal article" date="2017" name="Nat. Plants">
        <title>The Aegilops tauschii genome reveals multiple impacts of transposons.</title>
        <authorList>
            <person name="Zhao G."/>
            <person name="Zou C."/>
            <person name="Li K."/>
            <person name="Wang K."/>
            <person name="Li T."/>
            <person name="Gao L."/>
            <person name="Zhang X."/>
            <person name="Wang H."/>
            <person name="Yang Z."/>
            <person name="Liu X."/>
            <person name="Jiang W."/>
            <person name="Mao L."/>
            <person name="Kong X."/>
            <person name="Jiao Y."/>
            <person name="Jia J."/>
        </authorList>
    </citation>
    <scope>NUCLEOTIDE SEQUENCE [LARGE SCALE GENOMIC DNA]</scope>
    <source>
        <strain evidence="5">cv. AL8/78</strain>
    </source>
</reference>
<keyword evidence="2" id="KW-0378">Hydrolase</keyword>
<dbReference type="InterPro" id="IPR013780">
    <property type="entry name" value="Glyco_hydro_b"/>
</dbReference>
<evidence type="ECO:0000313" key="5">
    <source>
        <dbReference type="Proteomes" id="UP000015105"/>
    </source>
</evidence>
<sequence>FFSFNKTGVNQGPHRPCNLTFDEQKAQMTLWSMAKSPLIYGGDLRHLDNSTFSIMTNPTLLKINYYSKNNMEFHYVSGETTSNTRHSGHLSPRYPVNPTKHDGMVVGLTSCTNDQANGWFVFPQDGKSDHICRIYETENGKNVSFCLGKTKPLLASDDDIMEKEEDQTKFHLAVADINDSCLDASASRRRTASEVKLLMFSRCKWHARQMWELNDKGNLVSSYSRLCATVESSKEAGITGARAWIATGSKGEIYLAFFNLDSVSRKITARISDLE</sequence>
<name>A0A453P1R0_AEGTS</name>
<evidence type="ECO:0000256" key="3">
    <source>
        <dbReference type="ARBA" id="ARBA00023295"/>
    </source>
</evidence>
<reference evidence="4" key="4">
    <citation type="submission" date="2019-03" db="UniProtKB">
        <authorList>
            <consortium name="EnsemblPlants"/>
        </authorList>
    </citation>
    <scope>IDENTIFICATION</scope>
</reference>
<dbReference type="Pfam" id="PF16499">
    <property type="entry name" value="Melibiase_2"/>
    <property type="match status" value="1"/>
</dbReference>
<protein>
    <recommendedName>
        <fullName evidence="6">Alpha-galactosidase</fullName>
    </recommendedName>
</protein>
<dbReference type="AlphaFoldDB" id="A0A453P1R0"/>
<dbReference type="InterPro" id="IPR017853">
    <property type="entry name" value="GH"/>
</dbReference>
<reference evidence="5" key="1">
    <citation type="journal article" date="2014" name="Science">
        <title>Ancient hybridizations among the ancestral genomes of bread wheat.</title>
        <authorList>
            <consortium name="International Wheat Genome Sequencing Consortium,"/>
            <person name="Marcussen T."/>
            <person name="Sandve S.R."/>
            <person name="Heier L."/>
            <person name="Spannagl M."/>
            <person name="Pfeifer M."/>
            <person name="Jakobsen K.S."/>
            <person name="Wulff B.B."/>
            <person name="Steuernagel B."/>
            <person name="Mayer K.F."/>
            <person name="Olsen O.A."/>
        </authorList>
    </citation>
    <scope>NUCLEOTIDE SEQUENCE [LARGE SCALE GENOMIC DNA]</scope>
    <source>
        <strain evidence="5">cv. AL8/78</strain>
    </source>
</reference>
<dbReference type="InterPro" id="IPR035992">
    <property type="entry name" value="Ricin_B-like_lectins"/>
</dbReference>
<reference evidence="4" key="5">
    <citation type="journal article" date="2021" name="G3 (Bethesda)">
        <title>Aegilops tauschii genome assembly Aet v5.0 features greater sequence contiguity and improved annotation.</title>
        <authorList>
            <person name="Wang L."/>
            <person name="Zhu T."/>
            <person name="Rodriguez J.C."/>
            <person name="Deal K.R."/>
            <person name="Dubcovsky J."/>
            <person name="McGuire P.E."/>
            <person name="Lux T."/>
            <person name="Spannagl M."/>
            <person name="Mayer K.F.X."/>
            <person name="Baldrich P."/>
            <person name="Meyers B.C."/>
            <person name="Huo N."/>
            <person name="Gu Y.Q."/>
            <person name="Zhou H."/>
            <person name="Devos K.M."/>
            <person name="Bennetzen J.L."/>
            <person name="Unver T."/>
            <person name="Budak H."/>
            <person name="Gulick P.J."/>
            <person name="Galiba G."/>
            <person name="Kalapos B."/>
            <person name="Nelson D.R."/>
            <person name="Li P."/>
            <person name="You F.M."/>
            <person name="Luo M.C."/>
            <person name="Dvorak J."/>
        </authorList>
    </citation>
    <scope>NUCLEOTIDE SEQUENCE [LARGE SCALE GENOMIC DNA]</scope>
    <source>
        <strain evidence="4">cv. AL8/78</strain>
    </source>
</reference>
<reference evidence="4" key="3">
    <citation type="journal article" date="2017" name="Nature">
        <title>Genome sequence of the progenitor of the wheat D genome Aegilops tauschii.</title>
        <authorList>
            <person name="Luo M.C."/>
            <person name="Gu Y.Q."/>
            <person name="Puiu D."/>
            <person name="Wang H."/>
            <person name="Twardziok S.O."/>
            <person name="Deal K.R."/>
            <person name="Huo N."/>
            <person name="Zhu T."/>
            <person name="Wang L."/>
            <person name="Wang Y."/>
            <person name="McGuire P.E."/>
            <person name="Liu S."/>
            <person name="Long H."/>
            <person name="Ramasamy R.K."/>
            <person name="Rodriguez J.C."/>
            <person name="Van S.L."/>
            <person name="Yuan L."/>
            <person name="Wang Z."/>
            <person name="Xia Z."/>
            <person name="Xiao L."/>
            <person name="Anderson O.D."/>
            <person name="Ouyang S."/>
            <person name="Liang Y."/>
            <person name="Zimin A.V."/>
            <person name="Pertea G."/>
            <person name="Qi P."/>
            <person name="Bennetzen J.L."/>
            <person name="Dai X."/>
            <person name="Dawson M.W."/>
            <person name="Muller H.G."/>
            <person name="Kugler K."/>
            <person name="Rivarola-Duarte L."/>
            <person name="Spannagl M."/>
            <person name="Mayer K.F.X."/>
            <person name="Lu F.H."/>
            <person name="Bevan M.W."/>
            <person name="Leroy P."/>
            <person name="Li P."/>
            <person name="You F.M."/>
            <person name="Sun Q."/>
            <person name="Liu Z."/>
            <person name="Lyons E."/>
            <person name="Wicker T."/>
            <person name="Salzberg S.L."/>
            <person name="Devos K.M."/>
            <person name="Dvorak J."/>
        </authorList>
    </citation>
    <scope>NUCLEOTIDE SEQUENCE [LARGE SCALE GENOMIC DNA]</scope>
    <source>
        <strain evidence="4">cv. AL8/78</strain>
    </source>
</reference>
<evidence type="ECO:0000256" key="2">
    <source>
        <dbReference type="ARBA" id="ARBA00022801"/>
    </source>
</evidence>
<dbReference type="SUPFAM" id="SSF51445">
    <property type="entry name" value="(Trans)glycosidases"/>
    <property type="match status" value="1"/>
</dbReference>
<dbReference type="PANTHER" id="PTHR11452">
    <property type="entry name" value="ALPHA-GALACTOSIDASE/ALPHA-N-ACETYLGALACTOSAMINIDASE"/>
    <property type="match status" value="1"/>
</dbReference>
<keyword evidence="3" id="KW-0326">Glycosidase</keyword>
<dbReference type="InterPro" id="IPR002241">
    <property type="entry name" value="Glyco_hydro_27"/>
</dbReference>
<accession>A0A453P1R0</accession>
<dbReference type="GO" id="GO:0004553">
    <property type="term" value="F:hydrolase activity, hydrolyzing O-glycosyl compounds"/>
    <property type="evidence" value="ECO:0007669"/>
    <property type="project" value="InterPro"/>
</dbReference>
<dbReference type="SUPFAM" id="SSF50370">
    <property type="entry name" value="Ricin B-like lectins"/>
    <property type="match status" value="1"/>
</dbReference>
<dbReference type="Gene3D" id="2.60.40.1180">
    <property type="entry name" value="Golgi alpha-mannosidase II"/>
    <property type="match status" value="1"/>
</dbReference>
<dbReference type="Proteomes" id="UP000015105">
    <property type="component" value="Chromosome 6D"/>
</dbReference>